<accession>A0A1V9G3D4</accession>
<evidence type="ECO:0000313" key="2">
    <source>
        <dbReference type="Proteomes" id="UP000192276"/>
    </source>
</evidence>
<gene>
    <name evidence="1" type="ORF">A4R26_15705</name>
</gene>
<dbReference type="AlphaFoldDB" id="A0A1V9G3D4"/>
<evidence type="ECO:0008006" key="3">
    <source>
        <dbReference type="Google" id="ProtNLM"/>
    </source>
</evidence>
<dbReference type="Proteomes" id="UP000192276">
    <property type="component" value="Unassembled WGS sequence"/>
</dbReference>
<keyword evidence="2" id="KW-1185">Reference proteome</keyword>
<dbReference type="EMBL" id="LWBP01000078">
    <property type="protein sequence ID" value="OQP65145.1"/>
    <property type="molecule type" value="Genomic_DNA"/>
</dbReference>
<evidence type="ECO:0000313" key="1">
    <source>
        <dbReference type="EMBL" id="OQP65145.1"/>
    </source>
</evidence>
<proteinExistence type="predicted"/>
<reference evidence="2" key="1">
    <citation type="submission" date="2016-04" db="EMBL/GenBank/DDBJ databases">
        <authorList>
            <person name="Chen L."/>
            <person name="Zhuang W."/>
            <person name="Wang G."/>
        </authorList>
    </citation>
    <scope>NUCLEOTIDE SEQUENCE [LARGE SCALE GENOMIC DNA]</scope>
    <source>
        <strain evidence="2">208</strain>
    </source>
</reference>
<comment type="caution">
    <text evidence="1">The sequence shown here is derived from an EMBL/GenBank/DDBJ whole genome shotgun (WGS) entry which is preliminary data.</text>
</comment>
<dbReference type="STRING" id="550983.A4R26_15705"/>
<dbReference type="OrthoDB" id="641880at2"/>
<name>A0A1V9G3D4_9BACT</name>
<organism evidence="1 2">
    <name type="scientific">Niastella populi</name>
    <dbReference type="NCBI Taxonomy" id="550983"/>
    <lineage>
        <taxon>Bacteria</taxon>
        <taxon>Pseudomonadati</taxon>
        <taxon>Bacteroidota</taxon>
        <taxon>Chitinophagia</taxon>
        <taxon>Chitinophagales</taxon>
        <taxon>Chitinophagaceae</taxon>
        <taxon>Niastella</taxon>
    </lineage>
</organism>
<protein>
    <recommendedName>
        <fullName evidence="3">G8 domain-containing protein</fullName>
    </recommendedName>
</protein>
<sequence>MLNTKLLLTLQLLLLFVLLVNVPSFAQLRWDGEAGDGRWMTPDNWSGNVLPAVTDDIIFDNSFLTGNYTIHLPGGDSMVHVRSVTIAPGAGRTIELILPAANTALPGFKVSGAAYGMVIGNGGIFKNASGTGSGLPVEIADSLKISNGGRFIQNTEGSHAAIVAVLSRAPGTEEGTFEFDLPTASSTISLSGRTYGKLVLLSNAMNGTVTYTASGTNTITLKSDLYIGTGVTFSLNFSDTLFVGRDLIQQGGTLNLGNNNRSLVTVVNRHVVQSATGVITETGTGLPEMVFGGNTLQQIDCKGTIKDNVAVKMNSTEGATLTSPWSLPYKLHLVKGRIITSGSNILKLLSGCSIIADSLSDDSFIDGPLRKEGLSATDQFLFPVGKGNVMRWLTLKNVSGNFNVEYVGSNPQLISNTYGAGISYISQTGYWSILADAGPASASVELSFNGPNSGVGTNLATARVARLDNGVWLNNGNTAFTGTAGSRGSVVSNNVVSWSATPDQFALGSSVPVEGPLALVDDTTARGNNVVNNYSGALQLVAITSARYPVLTCRAFQKTQVRLCVVNNNGQVVKTVNTILERGVNRLPVEMPLLPAGVYGIYAFTPKGPSNVLRFIIIK</sequence>
<dbReference type="RefSeq" id="WP_081163473.1">
    <property type="nucleotide sequence ID" value="NZ_LWBP01000078.1"/>
</dbReference>